<gene>
    <name evidence="4" type="ORF">EV191_1011504</name>
</gene>
<evidence type="ECO:0000256" key="1">
    <source>
        <dbReference type="ARBA" id="ARBA00023002"/>
    </source>
</evidence>
<dbReference type="InterPro" id="IPR016181">
    <property type="entry name" value="Acyl_CoA_acyltransferase"/>
</dbReference>
<dbReference type="RefSeq" id="WP_132876014.1">
    <property type="nucleotide sequence ID" value="NZ_SLXQ01000001.1"/>
</dbReference>
<dbReference type="PRINTS" id="PR00420">
    <property type="entry name" value="RNGMNOXGNASE"/>
</dbReference>
<dbReference type="GO" id="GO:0004497">
    <property type="term" value="F:monooxygenase activity"/>
    <property type="evidence" value="ECO:0007669"/>
    <property type="project" value="UniProtKB-KW"/>
</dbReference>
<dbReference type="CDD" id="cd04301">
    <property type="entry name" value="NAT_SF"/>
    <property type="match status" value="1"/>
</dbReference>
<sequence>MRAAGSRCTAVVVGAGIAGLAAAISLARAGWSVTVLERTAELGEVGAGFAMSRNAVAAFRGLAFDDDAVAALGYPTWAEGTWDLRGRRILAVPDTPEIRESVALLGVHRRRLHTALHAKAQDLDVEIVTGTPVAGLDPGSAAGAPALIAGREADLVVGADGMRSALRAALFPGRDAQYSGYSSWRAILPRDGEETLRQYWGPHAEFGAMPVSQTETYWYGYVAMPERMRLTDELAWARWRFAEWTGPVRRILDRTPPEAVMRHDVHHLPGGLPRYARGRVIMIGDAAHGFLPTMGQGAASALEDGLCVGLLIGAPVAVGVDLSAALAGFDAVRRPRCRQLERGARTMARIGSHLGPGWRQGLRNRALRLTPTSAMTRASRAVMDWTATGGDTPLRHGQRGDVVMPADVHIEASRPYEAEAISALALRSKAHWGYDAAFIEACRAELTYTSQDCRSGEMFVARAGGVVAGFCRVAGTAPEGELAALFVDPPWMGRGIGRELLLHALALASGRGMTRLYLDADPDAEPFYARYGARTIGQVPSGSIPGRVLPRMEFSLAQQSRGETPLQGSG</sequence>
<dbReference type="InterPro" id="IPR000182">
    <property type="entry name" value="GNAT_dom"/>
</dbReference>
<dbReference type="OrthoDB" id="9782160at2"/>
<keyword evidence="5" id="KW-1185">Reference proteome</keyword>
<protein>
    <submittedName>
        <fullName evidence="4">2-polyprenyl-6-methoxyphenol hydroxylase-like FAD-dependent oxidoreductase</fullName>
    </submittedName>
</protein>
<evidence type="ECO:0000313" key="4">
    <source>
        <dbReference type="EMBL" id="TCP57547.1"/>
    </source>
</evidence>
<evidence type="ECO:0000256" key="2">
    <source>
        <dbReference type="ARBA" id="ARBA00023033"/>
    </source>
</evidence>
<keyword evidence="2" id="KW-0503">Monooxygenase</keyword>
<dbReference type="InterPro" id="IPR002938">
    <property type="entry name" value="FAD-bd"/>
</dbReference>
<proteinExistence type="predicted"/>
<dbReference type="Pfam" id="PF01494">
    <property type="entry name" value="FAD_binding_3"/>
    <property type="match status" value="1"/>
</dbReference>
<dbReference type="Gene3D" id="3.40.630.30">
    <property type="match status" value="1"/>
</dbReference>
<dbReference type="SUPFAM" id="SSF55729">
    <property type="entry name" value="Acyl-CoA N-acyltransferases (Nat)"/>
    <property type="match status" value="1"/>
</dbReference>
<evidence type="ECO:0000313" key="5">
    <source>
        <dbReference type="Proteomes" id="UP000294911"/>
    </source>
</evidence>
<evidence type="ECO:0000259" key="3">
    <source>
        <dbReference type="PROSITE" id="PS51186"/>
    </source>
</evidence>
<organism evidence="4 5">
    <name type="scientific">Tamaricihabitans halophyticus</name>
    <dbReference type="NCBI Taxonomy" id="1262583"/>
    <lineage>
        <taxon>Bacteria</taxon>
        <taxon>Bacillati</taxon>
        <taxon>Actinomycetota</taxon>
        <taxon>Actinomycetes</taxon>
        <taxon>Pseudonocardiales</taxon>
        <taxon>Pseudonocardiaceae</taxon>
        <taxon>Tamaricihabitans</taxon>
    </lineage>
</organism>
<dbReference type="SUPFAM" id="SSF51905">
    <property type="entry name" value="FAD/NAD(P)-binding domain"/>
    <property type="match status" value="1"/>
</dbReference>
<accession>A0A4R2R692</accession>
<dbReference type="Gene3D" id="3.50.50.60">
    <property type="entry name" value="FAD/NAD(P)-binding domain"/>
    <property type="match status" value="1"/>
</dbReference>
<dbReference type="EMBL" id="SLXQ01000001">
    <property type="protein sequence ID" value="TCP57547.1"/>
    <property type="molecule type" value="Genomic_DNA"/>
</dbReference>
<dbReference type="AlphaFoldDB" id="A0A4R2R692"/>
<dbReference type="InterPro" id="IPR050493">
    <property type="entry name" value="FAD-dep_Monooxygenase_BioMet"/>
</dbReference>
<dbReference type="GO" id="GO:0016747">
    <property type="term" value="F:acyltransferase activity, transferring groups other than amino-acyl groups"/>
    <property type="evidence" value="ECO:0007669"/>
    <property type="project" value="InterPro"/>
</dbReference>
<dbReference type="PROSITE" id="PS51186">
    <property type="entry name" value="GNAT"/>
    <property type="match status" value="1"/>
</dbReference>
<reference evidence="4 5" key="1">
    <citation type="submission" date="2019-03" db="EMBL/GenBank/DDBJ databases">
        <title>Genomic Encyclopedia of Type Strains, Phase IV (KMG-IV): sequencing the most valuable type-strain genomes for metagenomic binning, comparative biology and taxonomic classification.</title>
        <authorList>
            <person name="Goeker M."/>
        </authorList>
    </citation>
    <scope>NUCLEOTIDE SEQUENCE [LARGE SCALE GENOMIC DNA]</scope>
    <source>
        <strain evidence="4 5">DSM 45765</strain>
    </source>
</reference>
<keyword evidence="1" id="KW-0560">Oxidoreductase</keyword>
<feature type="domain" description="N-acetyltransferase" evidence="3">
    <location>
        <begin position="408"/>
        <end position="555"/>
    </location>
</feature>
<name>A0A4R2R692_9PSEU</name>
<dbReference type="GO" id="GO:0071949">
    <property type="term" value="F:FAD binding"/>
    <property type="evidence" value="ECO:0007669"/>
    <property type="project" value="InterPro"/>
</dbReference>
<dbReference type="Pfam" id="PF00583">
    <property type="entry name" value="Acetyltransf_1"/>
    <property type="match status" value="1"/>
</dbReference>
<dbReference type="PANTHER" id="PTHR13789">
    <property type="entry name" value="MONOOXYGENASE"/>
    <property type="match status" value="1"/>
</dbReference>
<dbReference type="PANTHER" id="PTHR13789:SF309">
    <property type="entry name" value="PUTATIVE (AFU_ORTHOLOGUE AFUA_6G14510)-RELATED"/>
    <property type="match status" value="1"/>
</dbReference>
<comment type="caution">
    <text evidence="4">The sequence shown here is derived from an EMBL/GenBank/DDBJ whole genome shotgun (WGS) entry which is preliminary data.</text>
</comment>
<dbReference type="InterPro" id="IPR036188">
    <property type="entry name" value="FAD/NAD-bd_sf"/>
</dbReference>
<dbReference type="Proteomes" id="UP000294911">
    <property type="component" value="Unassembled WGS sequence"/>
</dbReference>